<proteinExistence type="predicted"/>
<accession>A0ABX2IU27</accession>
<evidence type="ECO:0000313" key="1">
    <source>
        <dbReference type="EMBL" id="NSX56055.1"/>
    </source>
</evidence>
<evidence type="ECO:0008006" key="3">
    <source>
        <dbReference type="Google" id="ProtNLM"/>
    </source>
</evidence>
<comment type="caution">
    <text evidence="1">The sequence shown here is derived from an EMBL/GenBank/DDBJ whole genome shotgun (WGS) entry which is preliminary data.</text>
</comment>
<protein>
    <recommendedName>
        <fullName evidence="3">Phosphomannomutase</fullName>
    </recommendedName>
</protein>
<gene>
    <name evidence="1" type="ORF">HRQ87_14725</name>
</gene>
<name>A0ABX2IU27_9RHOB</name>
<dbReference type="EMBL" id="JABUFE010000009">
    <property type="protein sequence ID" value="NSX56055.1"/>
    <property type="molecule type" value="Genomic_DNA"/>
</dbReference>
<sequence>MFTIEHDFDATVVTLVDDGPAPLKEDVIINAFEDCITVEQYDSRTDKVTKITLSLSQLKDLSLALNLPEGVYSANPFAK</sequence>
<dbReference type="Proteomes" id="UP000777935">
    <property type="component" value="Unassembled WGS sequence"/>
</dbReference>
<dbReference type="RefSeq" id="WP_174139203.1">
    <property type="nucleotide sequence ID" value="NZ_JABUFE010000009.1"/>
</dbReference>
<reference evidence="1 2" key="1">
    <citation type="submission" date="2020-06" db="EMBL/GenBank/DDBJ databases">
        <title>Sulfitobacter algicola sp. nov., isolated from green algae.</title>
        <authorList>
            <person name="Wang C."/>
        </authorList>
    </citation>
    <scope>NUCLEOTIDE SEQUENCE [LARGE SCALE GENOMIC DNA]</scope>
    <source>
        <strain evidence="1 2">1151</strain>
    </source>
</reference>
<keyword evidence="2" id="KW-1185">Reference proteome</keyword>
<organism evidence="1 2">
    <name type="scientific">Parasulfitobacter algicola</name>
    <dbReference type="NCBI Taxonomy" id="2614809"/>
    <lineage>
        <taxon>Bacteria</taxon>
        <taxon>Pseudomonadati</taxon>
        <taxon>Pseudomonadota</taxon>
        <taxon>Alphaproteobacteria</taxon>
        <taxon>Rhodobacterales</taxon>
        <taxon>Roseobacteraceae</taxon>
        <taxon>Parasulfitobacter</taxon>
    </lineage>
</organism>
<evidence type="ECO:0000313" key="2">
    <source>
        <dbReference type="Proteomes" id="UP000777935"/>
    </source>
</evidence>